<dbReference type="PROSITE" id="PS50982">
    <property type="entry name" value="MBD"/>
    <property type="match status" value="2"/>
</dbReference>
<feature type="domain" description="MBD" evidence="7">
    <location>
        <begin position="136"/>
        <end position="220"/>
    </location>
</feature>
<dbReference type="SUPFAM" id="SSF54171">
    <property type="entry name" value="DNA-binding domain"/>
    <property type="match status" value="2"/>
</dbReference>
<dbReference type="GO" id="GO:0005634">
    <property type="term" value="C:nucleus"/>
    <property type="evidence" value="ECO:0007669"/>
    <property type="project" value="UniProtKB-SubCell"/>
</dbReference>
<evidence type="ECO:0000256" key="2">
    <source>
        <dbReference type="ARBA" id="ARBA00023015"/>
    </source>
</evidence>
<keyword evidence="2" id="KW-0805">Transcription regulation</keyword>
<dbReference type="SMR" id="A0A067FZY8"/>
<keyword evidence="9" id="KW-1185">Reference proteome</keyword>
<feature type="domain" description="MBD" evidence="7">
    <location>
        <begin position="57"/>
        <end position="132"/>
    </location>
</feature>
<keyword evidence="3" id="KW-0238">DNA-binding</keyword>
<name>A0A067FZY8_CITSI</name>
<gene>
    <name evidence="8" type="ORF">CISIN_1g020861mg</name>
</gene>
<comment type="subcellular location">
    <subcellularLocation>
        <location evidence="1">Nucleus</location>
    </subcellularLocation>
</comment>
<reference evidence="8 9" key="1">
    <citation type="submission" date="2014-04" db="EMBL/GenBank/DDBJ databases">
        <authorList>
            <consortium name="International Citrus Genome Consortium"/>
            <person name="Gmitter F."/>
            <person name="Chen C."/>
            <person name="Farmerie W."/>
            <person name="Harkins T."/>
            <person name="Desany B."/>
            <person name="Mohiuddin M."/>
            <person name="Kodira C."/>
            <person name="Borodovsky M."/>
            <person name="Lomsadze A."/>
            <person name="Burns P."/>
            <person name="Jenkins J."/>
            <person name="Prochnik S."/>
            <person name="Shu S."/>
            <person name="Chapman J."/>
            <person name="Pitluck S."/>
            <person name="Schmutz J."/>
            <person name="Rokhsar D."/>
        </authorList>
    </citation>
    <scope>NUCLEOTIDE SEQUENCE</scope>
</reference>
<keyword evidence="4" id="KW-0804">Transcription</keyword>
<dbReference type="InterPro" id="IPR016177">
    <property type="entry name" value="DNA-bd_dom_sf"/>
</dbReference>
<evidence type="ECO:0000256" key="6">
    <source>
        <dbReference type="SAM" id="MobiDB-lite"/>
    </source>
</evidence>
<evidence type="ECO:0000313" key="8">
    <source>
        <dbReference type="EMBL" id="KDO72959.1"/>
    </source>
</evidence>
<organism evidence="8 9">
    <name type="scientific">Citrus sinensis</name>
    <name type="common">Sweet orange</name>
    <name type="synonym">Citrus aurantium var. sinensis</name>
    <dbReference type="NCBI Taxonomy" id="2711"/>
    <lineage>
        <taxon>Eukaryota</taxon>
        <taxon>Viridiplantae</taxon>
        <taxon>Streptophyta</taxon>
        <taxon>Embryophyta</taxon>
        <taxon>Tracheophyta</taxon>
        <taxon>Spermatophyta</taxon>
        <taxon>Magnoliopsida</taxon>
        <taxon>eudicotyledons</taxon>
        <taxon>Gunneridae</taxon>
        <taxon>Pentapetalae</taxon>
        <taxon>rosids</taxon>
        <taxon>malvids</taxon>
        <taxon>Sapindales</taxon>
        <taxon>Rutaceae</taxon>
        <taxon>Aurantioideae</taxon>
        <taxon>Citrus</taxon>
    </lineage>
</organism>
<dbReference type="Gene3D" id="3.30.890.10">
    <property type="entry name" value="Methyl-cpg-binding Protein 2, Chain A"/>
    <property type="match status" value="2"/>
</dbReference>
<dbReference type="InterPro" id="IPR001739">
    <property type="entry name" value="Methyl_CpG_DNA-bd"/>
</dbReference>
<dbReference type="Proteomes" id="UP000027120">
    <property type="component" value="Unassembled WGS sequence"/>
</dbReference>
<evidence type="ECO:0000259" key="7">
    <source>
        <dbReference type="PROSITE" id="PS50982"/>
    </source>
</evidence>
<dbReference type="PANTHER" id="PTHR12396">
    <property type="entry name" value="METHYL-CPG BINDING PROTEIN, MBD"/>
    <property type="match status" value="1"/>
</dbReference>
<protein>
    <recommendedName>
        <fullName evidence="7">MBD domain-containing protein</fullName>
    </recommendedName>
</protein>
<dbReference type="EMBL" id="KK784886">
    <property type="protein sequence ID" value="KDO72959.1"/>
    <property type="molecule type" value="Genomic_DNA"/>
</dbReference>
<keyword evidence="5" id="KW-0539">Nucleus</keyword>
<dbReference type="PANTHER" id="PTHR12396:SF38">
    <property type="entry name" value="METHYL-CPG-BINDING DOMAIN-CONTAINING PROTEIN 7"/>
    <property type="match status" value="1"/>
</dbReference>
<accession>A0A067FZY8</accession>
<dbReference type="STRING" id="2711.A0A067FZY8"/>
<evidence type="ECO:0000256" key="5">
    <source>
        <dbReference type="ARBA" id="ARBA00023242"/>
    </source>
</evidence>
<sequence>MVSAECSYQNKTKTDRRMSSVQKKKKKVVASPSNLQIAGGEMQESSREMEWQLVDRNSTFSKSSFKLPRGWSVEERPRTHSPTRPDRIDKYYYEPRTGRQFRSLLSIQKYLTGEEDTVSPKRVKYGNVQNMQIVPCATKSAASFGLPDNWIVQEIPRKNINYAGTIDRFFLLSSILQYYIEPGTGFRFRSRLAAERYLQEVRKSKSTTNAKEGNLLADLPLRIIVKRQKDAKKIKVTSKEGKPGCHSAHAKNSVCFEKDVLTKEANASTLNIASPPAKVKWVLGGPGGNVWNALMNESVVPDSVKQEWSEIFVFSINQNY</sequence>
<evidence type="ECO:0000313" key="9">
    <source>
        <dbReference type="Proteomes" id="UP000027120"/>
    </source>
</evidence>
<dbReference type="AlphaFoldDB" id="A0A067FZY8"/>
<evidence type="ECO:0000256" key="4">
    <source>
        <dbReference type="ARBA" id="ARBA00023163"/>
    </source>
</evidence>
<dbReference type="GO" id="GO:0003677">
    <property type="term" value="F:DNA binding"/>
    <property type="evidence" value="ECO:0007669"/>
    <property type="project" value="UniProtKB-KW"/>
</dbReference>
<dbReference type="Pfam" id="PF01429">
    <property type="entry name" value="MBD"/>
    <property type="match status" value="1"/>
</dbReference>
<evidence type="ECO:0000256" key="1">
    <source>
        <dbReference type="ARBA" id="ARBA00004123"/>
    </source>
</evidence>
<proteinExistence type="predicted"/>
<evidence type="ECO:0000256" key="3">
    <source>
        <dbReference type="ARBA" id="ARBA00023125"/>
    </source>
</evidence>
<feature type="region of interest" description="Disordered" evidence="6">
    <location>
        <begin position="1"/>
        <end position="31"/>
    </location>
</feature>
<feature type="compositionally biased region" description="Polar residues" evidence="6">
    <location>
        <begin position="1"/>
        <end position="11"/>
    </location>
</feature>